<reference evidence="2 3" key="1">
    <citation type="journal article" date="2023" name="IScience">
        <title>Expanded male sex-determining region conserved during the evolution of homothallism in the green alga Volvox.</title>
        <authorList>
            <person name="Yamamoto K."/>
            <person name="Matsuzaki R."/>
            <person name="Mahakham W."/>
            <person name="Heman W."/>
            <person name="Sekimoto H."/>
            <person name="Kawachi M."/>
            <person name="Minakuchi Y."/>
            <person name="Toyoda A."/>
            <person name="Nozaki H."/>
        </authorList>
    </citation>
    <scope>NUCLEOTIDE SEQUENCE [LARGE SCALE GENOMIC DNA]</scope>
    <source>
        <strain evidence="2 3">NIES-4468</strain>
    </source>
</reference>
<evidence type="ECO:0000313" key="2">
    <source>
        <dbReference type="EMBL" id="GLI63030.1"/>
    </source>
</evidence>
<feature type="non-terminal residue" evidence="2">
    <location>
        <position position="121"/>
    </location>
</feature>
<gene>
    <name evidence="2" type="ORF">VaNZ11_005890</name>
</gene>
<feature type="compositionally biased region" description="Low complexity" evidence="1">
    <location>
        <begin position="112"/>
        <end position="121"/>
    </location>
</feature>
<feature type="compositionally biased region" description="Polar residues" evidence="1">
    <location>
        <begin position="43"/>
        <end position="52"/>
    </location>
</feature>
<accession>A0ABQ5RZG9</accession>
<evidence type="ECO:0000313" key="3">
    <source>
        <dbReference type="Proteomes" id="UP001165090"/>
    </source>
</evidence>
<sequence length="121" mass="13002">MRPNRFYEQRVRSTPITSRLTSMASESPPTIDIVSARRRFNESTRCSSTNGRPETGHDSSGDAADIEAVEAVISHSGSGSGIFRPPHSLTSRKNQSPLPSPPQQQELVSAITSSSTSSTNS</sequence>
<proteinExistence type="predicted"/>
<dbReference type="EMBL" id="BSDZ01000014">
    <property type="protein sequence ID" value="GLI63030.1"/>
    <property type="molecule type" value="Genomic_DNA"/>
</dbReference>
<evidence type="ECO:0000256" key="1">
    <source>
        <dbReference type="SAM" id="MobiDB-lite"/>
    </source>
</evidence>
<name>A0ABQ5RZG9_9CHLO</name>
<keyword evidence="3" id="KW-1185">Reference proteome</keyword>
<feature type="compositionally biased region" description="Basic and acidic residues" evidence="1">
    <location>
        <begin position="1"/>
        <end position="11"/>
    </location>
</feature>
<comment type="caution">
    <text evidence="2">The sequence shown here is derived from an EMBL/GenBank/DDBJ whole genome shotgun (WGS) entry which is preliminary data.</text>
</comment>
<feature type="region of interest" description="Disordered" evidence="1">
    <location>
        <begin position="1"/>
        <end position="121"/>
    </location>
</feature>
<dbReference type="Proteomes" id="UP001165090">
    <property type="component" value="Unassembled WGS sequence"/>
</dbReference>
<protein>
    <submittedName>
        <fullName evidence="2">Uncharacterized protein</fullName>
    </submittedName>
</protein>
<organism evidence="2 3">
    <name type="scientific">Volvox africanus</name>
    <dbReference type="NCBI Taxonomy" id="51714"/>
    <lineage>
        <taxon>Eukaryota</taxon>
        <taxon>Viridiplantae</taxon>
        <taxon>Chlorophyta</taxon>
        <taxon>core chlorophytes</taxon>
        <taxon>Chlorophyceae</taxon>
        <taxon>CS clade</taxon>
        <taxon>Chlamydomonadales</taxon>
        <taxon>Volvocaceae</taxon>
        <taxon>Volvox</taxon>
    </lineage>
</organism>
<feature type="compositionally biased region" description="Polar residues" evidence="1">
    <location>
        <begin position="12"/>
        <end position="28"/>
    </location>
</feature>